<organism evidence="2 3">
    <name type="scientific">Bacteroides reticulotermitis</name>
    <dbReference type="NCBI Taxonomy" id="1133319"/>
    <lineage>
        <taxon>Bacteria</taxon>
        <taxon>Pseudomonadati</taxon>
        <taxon>Bacteroidota</taxon>
        <taxon>Bacteroidia</taxon>
        <taxon>Bacteroidales</taxon>
        <taxon>Bacteroidaceae</taxon>
        <taxon>Bacteroides</taxon>
    </lineage>
</organism>
<protein>
    <submittedName>
        <fullName evidence="2">Uncharacterized protein</fullName>
    </submittedName>
</protein>
<sequence>MHLNTANIHLLSNHKTFSFSTSFIVTLIYTLIMLQHDLEFHSKILSFYHNDHNLFFTNLRI</sequence>
<feature type="transmembrane region" description="Helical" evidence="1">
    <location>
        <begin position="16"/>
        <end position="34"/>
    </location>
</feature>
<evidence type="ECO:0000256" key="1">
    <source>
        <dbReference type="SAM" id="Phobius"/>
    </source>
</evidence>
<keyword evidence="1" id="KW-0812">Transmembrane</keyword>
<comment type="caution">
    <text evidence="2">The sequence shown here is derived from an EMBL/GenBank/DDBJ whole genome shotgun (WGS) entry which is preliminary data.</text>
</comment>
<dbReference type="Proteomes" id="UP000560658">
    <property type="component" value="Unassembled WGS sequence"/>
</dbReference>
<evidence type="ECO:0000313" key="2">
    <source>
        <dbReference type="EMBL" id="MBB4045792.1"/>
    </source>
</evidence>
<keyword evidence="1" id="KW-1133">Transmembrane helix</keyword>
<keyword evidence="1" id="KW-0472">Membrane</keyword>
<proteinExistence type="predicted"/>
<name>A0A840DBN6_9BACE</name>
<dbReference type="AlphaFoldDB" id="A0A840DBN6"/>
<accession>A0A840DBN6</accession>
<reference evidence="2" key="1">
    <citation type="submission" date="2020-08" db="EMBL/GenBank/DDBJ databases">
        <title>Genomic Encyclopedia of Type Strains, Phase IV (KMG-IV): sequencing the most valuable type-strain genomes for metagenomic binning, comparative biology and taxonomic classification.</title>
        <authorList>
            <person name="Goeker M."/>
        </authorList>
    </citation>
    <scope>NUCLEOTIDE SEQUENCE [LARGE SCALE GENOMIC DNA]</scope>
    <source>
        <strain evidence="2">DSM 105720</strain>
    </source>
</reference>
<evidence type="ECO:0000313" key="3">
    <source>
        <dbReference type="Proteomes" id="UP000560658"/>
    </source>
</evidence>
<gene>
    <name evidence="2" type="ORF">GGR06_003614</name>
</gene>
<keyword evidence="3" id="KW-1185">Reference proteome</keyword>
<dbReference type="EMBL" id="JACIER010000018">
    <property type="protein sequence ID" value="MBB4045792.1"/>
    <property type="molecule type" value="Genomic_DNA"/>
</dbReference>